<organism evidence="1 2">
    <name type="scientific">Rossellomorea aquimaris</name>
    <dbReference type="NCBI Taxonomy" id="189382"/>
    <lineage>
        <taxon>Bacteria</taxon>
        <taxon>Bacillati</taxon>
        <taxon>Bacillota</taxon>
        <taxon>Bacilli</taxon>
        <taxon>Bacillales</taxon>
        <taxon>Bacillaceae</taxon>
        <taxon>Rossellomorea</taxon>
    </lineage>
</organism>
<name>A0A1J6WED3_9BACI</name>
<dbReference type="SUPFAM" id="SSF52833">
    <property type="entry name" value="Thioredoxin-like"/>
    <property type="match status" value="1"/>
</dbReference>
<dbReference type="EMBL" id="MINN01000106">
    <property type="protein sequence ID" value="OIU70240.1"/>
    <property type="molecule type" value="Genomic_DNA"/>
</dbReference>
<comment type="caution">
    <text evidence="1">The sequence shown here is derived from an EMBL/GenBank/DDBJ whole genome shotgun (WGS) entry which is preliminary data.</text>
</comment>
<proteinExistence type="predicted"/>
<gene>
    <name evidence="1" type="ORF">BHE18_10960</name>
</gene>
<keyword evidence="2" id="KW-1185">Reference proteome</keyword>
<dbReference type="InterPro" id="IPR036249">
    <property type="entry name" value="Thioredoxin-like_sf"/>
</dbReference>
<evidence type="ECO:0000313" key="2">
    <source>
        <dbReference type="Proteomes" id="UP000182062"/>
    </source>
</evidence>
<dbReference type="AlphaFoldDB" id="A0A1J6WED3"/>
<protein>
    <submittedName>
        <fullName evidence="1">Thioredoxin</fullName>
    </submittedName>
</protein>
<reference evidence="1 2" key="1">
    <citation type="submission" date="2016-09" db="EMBL/GenBank/DDBJ databases">
        <title>Bacillus aquimaris SAMM genome sequence reveals colonization and biosurfactant production capacities.</title>
        <authorList>
            <person name="Waghmode S.R."/>
            <person name="Suryavanshi M.V."/>
        </authorList>
    </citation>
    <scope>NUCLEOTIDE SEQUENCE [LARGE SCALE GENOMIC DNA]</scope>
    <source>
        <strain evidence="1 2">SAMM</strain>
    </source>
</reference>
<dbReference type="Gene3D" id="3.40.30.10">
    <property type="entry name" value="Glutaredoxin"/>
    <property type="match status" value="1"/>
</dbReference>
<dbReference type="Pfam" id="PF14595">
    <property type="entry name" value="Thioredoxin_9"/>
    <property type="match status" value="1"/>
</dbReference>
<dbReference type="OrthoDB" id="6120799at2"/>
<accession>A0A1J6WED3</accession>
<evidence type="ECO:0000313" key="1">
    <source>
        <dbReference type="EMBL" id="OIU70240.1"/>
    </source>
</evidence>
<dbReference type="RefSeq" id="WP_071619376.1">
    <property type="nucleotide sequence ID" value="NZ_MINN01000106.1"/>
</dbReference>
<sequence>MTLQDWFNKGISSSQYLEYMKSHKENTLSILNKFTIPEEDKEVLKALAGHSLRVIVLTEDWCGDAMLNIPILLKVAEEAEMEVKMILRDENLELMDQYLTNGTSRAIPIFIFIDEDGEEKTVWGPRAPMVKKIVDDERAKMPPKDHEEFPEKQKEMIERLTSRYTSDEIIWNEVYESLKTTLVQKILM</sequence>
<dbReference type="Proteomes" id="UP000182062">
    <property type="component" value="Unassembled WGS sequence"/>
</dbReference>